<dbReference type="InterPro" id="IPR027417">
    <property type="entry name" value="P-loop_NTPase"/>
</dbReference>
<accession>A0A0C6FXE8</accession>
<proteinExistence type="predicted"/>
<keyword evidence="1" id="KW-0808">Transferase</keyword>
<dbReference type="Gene3D" id="3.40.50.300">
    <property type="entry name" value="P-loop containing nucleotide triphosphate hydrolases"/>
    <property type="match status" value="1"/>
</dbReference>
<dbReference type="EMBL" id="AP014706">
    <property type="protein sequence ID" value="BAQ50224.1"/>
    <property type="molecule type" value="Genomic_DNA"/>
</dbReference>
<dbReference type="InterPro" id="IPR052922">
    <property type="entry name" value="Cytidylate_Kinase-2"/>
</dbReference>
<evidence type="ECO:0000313" key="1">
    <source>
        <dbReference type="EMBL" id="BAQ50224.1"/>
    </source>
</evidence>
<dbReference type="PANTHER" id="PTHR37816:SF2">
    <property type="entry name" value="DNA TOPOLOGY MODULATION PROTEIN FLAR-RELATED PROTEIN"/>
    <property type="match status" value="1"/>
</dbReference>
<dbReference type="AlphaFoldDB" id="A0A0C6FXE8"/>
<organism evidence="1 2">
    <name type="scientific">Methylobacterium aquaticum</name>
    <dbReference type="NCBI Taxonomy" id="270351"/>
    <lineage>
        <taxon>Bacteria</taxon>
        <taxon>Pseudomonadati</taxon>
        <taxon>Pseudomonadota</taxon>
        <taxon>Alphaproteobacteria</taxon>
        <taxon>Hyphomicrobiales</taxon>
        <taxon>Methylobacteriaceae</taxon>
        <taxon>Methylobacterium</taxon>
    </lineage>
</organism>
<dbReference type="SUPFAM" id="SSF52540">
    <property type="entry name" value="P-loop containing nucleoside triphosphate hydrolases"/>
    <property type="match status" value="1"/>
</dbReference>
<dbReference type="OrthoDB" id="7210594at2"/>
<gene>
    <name evidence="1" type="primary">adk</name>
    <name evidence="1" type="ORF">Maq22A_2p42460</name>
</gene>
<dbReference type="PANTHER" id="PTHR37816">
    <property type="entry name" value="YALI0E33011P"/>
    <property type="match status" value="1"/>
</dbReference>
<dbReference type="KEGG" id="maqu:Maq22A_2p42460"/>
<protein>
    <submittedName>
        <fullName evidence="1">Adenylate kinase and related kinases</fullName>
    </submittedName>
</protein>
<geneLocation type="plasmid" evidence="2">
    <name>pMaq22A_2p DNA</name>
</geneLocation>
<sequence length="163" mass="18581">MLHPLTARWIVIGNSGSGKSTLVERLGKARHLPVYDLDLVHWYPDGRKRDESDAKARVAEIAATDTWVMEGVYGWLAEVALVRATLLIWLDLSWDECRNGLLARGLRRGMTLNDQKELLAWAEDYWVRTTSSSVTGHERLYRAFMGDKARLRTRDDVTAFVPP</sequence>
<dbReference type="GO" id="GO:0016301">
    <property type="term" value="F:kinase activity"/>
    <property type="evidence" value="ECO:0007669"/>
    <property type="project" value="UniProtKB-KW"/>
</dbReference>
<reference evidence="2" key="2">
    <citation type="submission" date="2015-01" db="EMBL/GenBank/DDBJ databases">
        <title>Complete genome sequence of Methylobacterium aquaticum strain 22A.</title>
        <authorList>
            <person name="Tani A."/>
            <person name="Ogura Y."/>
            <person name="Hayashi T."/>
        </authorList>
    </citation>
    <scope>NUCLEOTIDE SEQUENCE [LARGE SCALE GENOMIC DNA]</scope>
    <source>
        <strain evidence="2">MA-22A</strain>
        <plasmid evidence="2">Plasmid pMaq22A_2p DNA</plasmid>
    </source>
</reference>
<dbReference type="RefSeq" id="WP_060851253.1">
    <property type="nucleotide sequence ID" value="NZ_AP014706.1"/>
</dbReference>
<dbReference type="Proteomes" id="UP000061432">
    <property type="component" value="Plasmid pMaq22A_2p"/>
</dbReference>
<keyword evidence="1" id="KW-0614">Plasmid</keyword>
<name>A0A0C6FXE8_9HYPH</name>
<reference evidence="1 2" key="1">
    <citation type="journal article" date="2015" name="Genome Announc.">
        <title>Complete Genome Sequence of Methylobacterium aquaticum Strain 22A, Isolated from Racomitrium japonicum Moss.</title>
        <authorList>
            <person name="Tani A."/>
            <person name="Ogura Y."/>
            <person name="Hayashi T."/>
            <person name="Kimbara K."/>
        </authorList>
    </citation>
    <scope>NUCLEOTIDE SEQUENCE [LARGE SCALE GENOMIC DNA]</scope>
    <source>
        <strain evidence="1 2">MA-22A</strain>
        <plasmid evidence="2">Plasmid pMaq22A_2p DNA</plasmid>
    </source>
</reference>
<dbReference type="PATRIC" id="fig|270351.10.peg.7402"/>
<evidence type="ECO:0000313" key="2">
    <source>
        <dbReference type="Proteomes" id="UP000061432"/>
    </source>
</evidence>
<keyword evidence="1" id="KW-0418">Kinase</keyword>